<accession>A0ABP8HSZ8</accession>
<keyword evidence="2" id="KW-1185">Reference proteome</keyword>
<dbReference type="EMBL" id="BAABGY010000018">
    <property type="protein sequence ID" value="GAA4343950.1"/>
    <property type="molecule type" value="Genomic_DNA"/>
</dbReference>
<reference evidence="2" key="1">
    <citation type="journal article" date="2019" name="Int. J. Syst. Evol. Microbiol.">
        <title>The Global Catalogue of Microorganisms (GCM) 10K type strain sequencing project: providing services to taxonomists for standard genome sequencing and annotation.</title>
        <authorList>
            <consortium name="The Broad Institute Genomics Platform"/>
            <consortium name="The Broad Institute Genome Sequencing Center for Infectious Disease"/>
            <person name="Wu L."/>
            <person name="Ma J."/>
        </authorList>
    </citation>
    <scope>NUCLEOTIDE SEQUENCE [LARGE SCALE GENOMIC DNA]</scope>
    <source>
        <strain evidence="2">JCM 17919</strain>
    </source>
</reference>
<proteinExistence type="predicted"/>
<name>A0ABP8HSZ8_9BACT</name>
<sequence length="54" mass="5888">MKKNWYLLAVLVILVAWLLQAATLLPLTGAIPMPFAPELAAPLQALCTLDLLPF</sequence>
<protein>
    <submittedName>
        <fullName evidence="1">Uncharacterized protein</fullName>
    </submittedName>
</protein>
<dbReference type="Proteomes" id="UP001501725">
    <property type="component" value="Unassembled WGS sequence"/>
</dbReference>
<evidence type="ECO:0000313" key="1">
    <source>
        <dbReference type="EMBL" id="GAA4343950.1"/>
    </source>
</evidence>
<evidence type="ECO:0000313" key="2">
    <source>
        <dbReference type="Proteomes" id="UP001501725"/>
    </source>
</evidence>
<gene>
    <name evidence="1" type="ORF">GCM10023184_44650</name>
</gene>
<organism evidence="1 2">
    <name type="scientific">Flaviaesturariibacter amylovorans</name>
    <dbReference type="NCBI Taxonomy" id="1084520"/>
    <lineage>
        <taxon>Bacteria</taxon>
        <taxon>Pseudomonadati</taxon>
        <taxon>Bacteroidota</taxon>
        <taxon>Chitinophagia</taxon>
        <taxon>Chitinophagales</taxon>
        <taxon>Chitinophagaceae</taxon>
        <taxon>Flaviaestuariibacter</taxon>
    </lineage>
</organism>
<comment type="caution">
    <text evidence="1">The sequence shown here is derived from an EMBL/GenBank/DDBJ whole genome shotgun (WGS) entry which is preliminary data.</text>
</comment>
<dbReference type="RefSeq" id="WP_345258226.1">
    <property type="nucleotide sequence ID" value="NZ_BAABGY010000018.1"/>
</dbReference>